<dbReference type="Pfam" id="PF13193">
    <property type="entry name" value="AMP-binding_C"/>
    <property type="match status" value="1"/>
</dbReference>
<gene>
    <name evidence="8" type="ORF">GCM10017083_09650</name>
</gene>
<organism evidence="8 9">
    <name type="scientific">Thalassobaculum fulvum</name>
    <dbReference type="NCBI Taxonomy" id="1633335"/>
    <lineage>
        <taxon>Bacteria</taxon>
        <taxon>Pseudomonadati</taxon>
        <taxon>Pseudomonadota</taxon>
        <taxon>Alphaproteobacteria</taxon>
        <taxon>Rhodospirillales</taxon>
        <taxon>Thalassobaculaceae</taxon>
        <taxon>Thalassobaculum</taxon>
    </lineage>
</organism>
<keyword evidence="9" id="KW-1185">Reference proteome</keyword>
<dbReference type="EMBL" id="BMZS01000002">
    <property type="protein sequence ID" value="GHD43462.1"/>
    <property type="molecule type" value="Genomic_DNA"/>
</dbReference>
<dbReference type="InterPro" id="IPR020845">
    <property type="entry name" value="AMP-binding_CS"/>
</dbReference>
<dbReference type="Gene3D" id="3.30.300.30">
    <property type="match status" value="1"/>
</dbReference>
<evidence type="ECO:0000256" key="4">
    <source>
        <dbReference type="ARBA" id="ARBA00066616"/>
    </source>
</evidence>
<dbReference type="CDD" id="cd17631">
    <property type="entry name" value="FACL_FadD13-like"/>
    <property type="match status" value="1"/>
</dbReference>
<evidence type="ECO:0000256" key="2">
    <source>
        <dbReference type="ARBA" id="ARBA00022598"/>
    </source>
</evidence>
<evidence type="ECO:0000259" key="7">
    <source>
        <dbReference type="Pfam" id="PF13193"/>
    </source>
</evidence>
<proteinExistence type="inferred from homology"/>
<protein>
    <recommendedName>
        <fullName evidence="5">3-methylmercaptopropionyl-CoA ligase</fullName>
        <ecNumber evidence="4">6.2.1.44</ecNumber>
    </recommendedName>
</protein>
<name>A0A919CNR5_9PROT</name>
<evidence type="ECO:0000313" key="8">
    <source>
        <dbReference type="EMBL" id="GHD43462.1"/>
    </source>
</evidence>
<dbReference type="PANTHER" id="PTHR43767:SF1">
    <property type="entry name" value="NONRIBOSOMAL PEPTIDE SYNTHASE PES1 (EUROFUNG)-RELATED"/>
    <property type="match status" value="1"/>
</dbReference>
<accession>A0A919CNR5</accession>
<reference evidence="8" key="1">
    <citation type="journal article" date="2014" name="Int. J. Syst. Evol. Microbiol.">
        <title>Complete genome sequence of Corynebacterium casei LMG S-19264T (=DSM 44701T), isolated from a smear-ripened cheese.</title>
        <authorList>
            <consortium name="US DOE Joint Genome Institute (JGI-PGF)"/>
            <person name="Walter F."/>
            <person name="Albersmeier A."/>
            <person name="Kalinowski J."/>
            <person name="Ruckert C."/>
        </authorList>
    </citation>
    <scope>NUCLEOTIDE SEQUENCE</scope>
    <source>
        <strain evidence="8">KCTC 42651</strain>
    </source>
</reference>
<dbReference type="Proteomes" id="UP000630353">
    <property type="component" value="Unassembled WGS sequence"/>
</dbReference>
<dbReference type="InterPro" id="IPR042099">
    <property type="entry name" value="ANL_N_sf"/>
</dbReference>
<dbReference type="InterPro" id="IPR025110">
    <property type="entry name" value="AMP-bd_C"/>
</dbReference>
<dbReference type="InterPro" id="IPR045851">
    <property type="entry name" value="AMP-bd_C_sf"/>
</dbReference>
<feature type="domain" description="AMP-dependent synthetase/ligase" evidence="6">
    <location>
        <begin position="10"/>
        <end position="371"/>
    </location>
</feature>
<dbReference type="SUPFAM" id="SSF56801">
    <property type="entry name" value="Acetyl-CoA synthetase-like"/>
    <property type="match status" value="1"/>
</dbReference>
<sequence>MFSIVDIAAKRAALSPDKMALHEVVGGTRLTYRELDARACRFAAALRDRGLAAGDRIAILTHNAASFFEILFACGKARVVLVPLNWRQTVSELAPLLDDSGPRMLLHDAGNAALAQALAVARPGLPLVPVLAEGDAPAAGSYQALRDAAEERHDWDPVWPADGLWYMLYTSGTTGRPKAVMQTFGMAHANFVNLASAIDLTAHDITPNYLPLFHTAGINLHTLPTLIAGGSVKVLPGFDADRFFDLIEAGELTALLAVPAIYQALAVHERFAAADLSKVRSWSSGGAPLPHALIDLYASRGVTICQGYGMTETGPTTFLLRPEETVGKRGAVGRPLLMTESRIVGPDGRDVPAGESGELLIRGANVTPGYWNRPDATAEALDPDGWLHTGDVARADEDGYVTIVDRIKDMYISGGENVYPVEVEQVLHGHPDILEAAVVGLPDSRWGEVGRAYLIPRAGRRIDEAAVRAYCRERLAGYKVPKSIAVVDDLPRTPAGKVRKHVLRAEAMQQATEAGVAS</sequence>
<keyword evidence="2 8" id="KW-0436">Ligase</keyword>
<dbReference type="PANTHER" id="PTHR43767">
    <property type="entry name" value="LONG-CHAIN-FATTY-ACID--COA LIGASE"/>
    <property type="match status" value="1"/>
</dbReference>
<dbReference type="Gene3D" id="3.40.50.12780">
    <property type="entry name" value="N-terminal domain of ligase-like"/>
    <property type="match status" value="1"/>
</dbReference>
<evidence type="ECO:0000313" key="9">
    <source>
        <dbReference type="Proteomes" id="UP000630353"/>
    </source>
</evidence>
<evidence type="ECO:0000259" key="6">
    <source>
        <dbReference type="Pfam" id="PF00501"/>
    </source>
</evidence>
<dbReference type="PROSITE" id="PS00455">
    <property type="entry name" value="AMP_BINDING"/>
    <property type="match status" value="1"/>
</dbReference>
<comment type="caution">
    <text evidence="8">The sequence shown here is derived from an EMBL/GenBank/DDBJ whole genome shotgun (WGS) entry which is preliminary data.</text>
</comment>
<evidence type="ECO:0000256" key="1">
    <source>
        <dbReference type="ARBA" id="ARBA00006432"/>
    </source>
</evidence>
<comment type="similarity">
    <text evidence="1">Belongs to the ATP-dependent AMP-binding enzyme family.</text>
</comment>
<feature type="domain" description="AMP-binding enzyme C-terminal" evidence="7">
    <location>
        <begin position="422"/>
        <end position="497"/>
    </location>
</feature>
<comment type="catalytic activity">
    <reaction evidence="3">
        <text>3-(methylsulfanyl)propanoate + ATP + CoA = 3-(methylsulfanyl)propanoyl-CoA + AMP + diphosphate</text>
        <dbReference type="Rhea" id="RHEA:43052"/>
        <dbReference type="ChEBI" id="CHEBI:30616"/>
        <dbReference type="ChEBI" id="CHEBI:33019"/>
        <dbReference type="ChEBI" id="CHEBI:49016"/>
        <dbReference type="ChEBI" id="CHEBI:57287"/>
        <dbReference type="ChEBI" id="CHEBI:82815"/>
        <dbReference type="ChEBI" id="CHEBI:456215"/>
        <dbReference type="EC" id="6.2.1.44"/>
    </reaction>
    <physiologicalReaction direction="left-to-right" evidence="3">
        <dbReference type="Rhea" id="RHEA:43053"/>
    </physiologicalReaction>
</comment>
<dbReference type="GO" id="GO:0016878">
    <property type="term" value="F:acid-thiol ligase activity"/>
    <property type="evidence" value="ECO:0007669"/>
    <property type="project" value="UniProtKB-ARBA"/>
</dbReference>
<evidence type="ECO:0000256" key="3">
    <source>
        <dbReference type="ARBA" id="ARBA00051915"/>
    </source>
</evidence>
<dbReference type="InterPro" id="IPR050237">
    <property type="entry name" value="ATP-dep_AMP-bd_enzyme"/>
</dbReference>
<dbReference type="FunFam" id="3.30.300.30:FF:000008">
    <property type="entry name" value="2,3-dihydroxybenzoate-AMP ligase"/>
    <property type="match status" value="1"/>
</dbReference>
<dbReference type="Pfam" id="PF00501">
    <property type="entry name" value="AMP-binding"/>
    <property type="match status" value="1"/>
</dbReference>
<dbReference type="EC" id="6.2.1.44" evidence="4"/>
<dbReference type="RefSeq" id="WP_189987798.1">
    <property type="nucleotide sequence ID" value="NZ_BMZS01000002.1"/>
</dbReference>
<dbReference type="InterPro" id="IPR000873">
    <property type="entry name" value="AMP-dep_synth/lig_dom"/>
</dbReference>
<evidence type="ECO:0000256" key="5">
    <source>
        <dbReference type="ARBA" id="ARBA00067668"/>
    </source>
</evidence>
<dbReference type="AlphaFoldDB" id="A0A919CNR5"/>
<reference evidence="8" key="2">
    <citation type="submission" date="2020-09" db="EMBL/GenBank/DDBJ databases">
        <authorList>
            <person name="Sun Q."/>
            <person name="Kim S."/>
        </authorList>
    </citation>
    <scope>NUCLEOTIDE SEQUENCE</scope>
    <source>
        <strain evidence="8">KCTC 42651</strain>
    </source>
</reference>